<name>A0A6N8FYR0_9CHRO</name>
<dbReference type="AlphaFoldDB" id="A0A6N8FYR0"/>
<gene>
    <name evidence="1" type="ORF">BWI75_14335</name>
</gene>
<comment type="caution">
    <text evidence="1">The sequence shown here is derived from an EMBL/GenBank/DDBJ whole genome shotgun (WGS) entry which is preliminary data.</text>
</comment>
<reference evidence="1 2" key="1">
    <citation type="journal article" date="2019" name="Front. Microbiol.">
        <title>Genomic Features for Desiccation Tolerance and Sugar Biosynthesis in the Extremophile Gloeocapsopsis sp. UTEX B3054.</title>
        <authorList>
            <person name="Urrejola C."/>
            <person name="Alcorta J."/>
            <person name="Salas L."/>
            <person name="Vasquez M."/>
            <person name="Polz M.F."/>
            <person name="Vicuna R."/>
            <person name="Diez B."/>
        </authorList>
    </citation>
    <scope>NUCLEOTIDE SEQUENCE [LARGE SCALE GENOMIC DNA]</scope>
    <source>
        <strain evidence="1 2">1H9</strain>
    </source>
</reference>
<dbReference type="InterPro" id="IPR054053">
    <property type="entry name" value="DUF6887"/>
</dbReference>
<protein>
    <submittedName>
        <fullName evidence="1">Uncharacterized protein</fullName>
    </submittedName>
</protein>
<dbReference type="Proteomes" id="UP000441797">
    <property type="component" value="Unassembled WGS sequence"/>
</dbReference>
<evidence type="ECO:0000313" key="1">
    <source>
        <dbReference type="EMBL" id="MUL37475.1"/>
    </source>
</evidence>
<organism evidence="1 2">
    <name type="scientific">Gloeocapsopsis dulcis AAB1 = 1H9</name>
    <dbReference type="NCBI Taxonomy" id="1433147"/>
    <lineage>
        <taxon>Bacteria</taxon>
        <taxon>Bacillati</taxon>
        <taxon>Cyanobacteriota</taxon>
        <taxon>Cyanophyceae</taxon>
        <taxon>Oscillatoriophycideae</taxon>
        <taxon>Chroococcales</taxon>
        <taxon>Chroococcaceae</taxon>
        <taxon>Gloeocapsopsis</taxon>
        <taxon>Gloeocapsopsis dulcis</taxon>
    </lineage>
</organism>
<proteinExistence type="predicted"/>
<sequence length="72" mass="8548">MKQNFEEMSVSELRAYVLKHRDDLEAIRTLFHHPHLKEKIMPPLFNEDGVPIEENIKVAEATLKQRIEHENL</sequence>
<dbReference type="OrthoDB" id="426753at2"/>
<keyword evidence="2" id="KW-1185">Reference proteome</keyword>
<evidence type="ECO:0000313" key="2">
    <source>
        <dbReference type="Proteomes" id="UP000441797"/>
    </source>
</evidence>
<dbReference type="RefSeq" id="WP_105220519.1">
    <property type="nucleotide sequence ID" value="NZ_CAWNSU010000060.1"/>
</dbReference>
<dbReference type="EMBL" id="NAPY01000022">
    <property type="protein sequence ID" value="MUL37475.1"/>
    <property type="molecule type" value="Genomic_DNA"/>
</dbReference>
<dbReference type="Pfam" id="PF21826">
    <property type="entry name" value="DUF6887"/>
    <property type="match status" value="1"/>
</dbReference>
<accession>A0A6N8FYR0</accession>